<dbReference type="InterPro" id="IPR008979">
    <property type="entry name" value="Galactose-bd-like_sf"/>
</dbReference>
<dbReference type="PANTHER" id="PTHR42732:SF1">
    <property type="entry name" value="BETA-MANNOSIDASE"/>
    <property type="match status" value="1"/>
</dbReference>
<dbReference type="SUPFAM" id="SSF49785">
    <property type="entry name" value="Galactose-binding domain-like"/>
    <property type="match status" value="1"/>
</dbReference>
<dbReference type="InterPro" id="IPR036156">
    <property type="entry name" value="Beta-gal/glucu_dom_sf"/>
</dbReference>
<gene>
    <name evidence="7" type="ORF">G9470_01270</name>
</gene>
<dbReference type="EMBL" id="JAAOXG010000001">
    <property type="protein sequence ID" value="NNJ28431.1"/>
    <property type="molecule type" value="Genomic_DNA"/>
</dbReference>
<dbReference type="Pfam" id="PF02837">
    <property type="entry name" value="Glyco_hydro_2_N"/>
    <property type="match status" value="1"/>
</dbReference>
<evidence type="ECO:0000256" key="3">
    <source>
        <dbReference type="ARBA" id="ARBA00023295"/>
    </source>
</evidence>
<dbReference type="PRINTS" id="PR00132">
    <property type="entry name" value="GLHYDRLASE2"/>
</dbReference>
<feature type="domain" description="Glycosyl hydrolases family 2 sugar binding" evidence="6">
    <location>
        <begin position="20"/>
        <end position="148"/>
    </location>
</feature>
<dbReference type="InterPro" id="IPR006103">
    <property type="entry name" value="Glyco_hydro_2_cat"/>
</dbReference>
<evidence type="ECO:0000256" key="2">
    <source>
        <dbReference type="ARBA" id="ARBA00022801"/>
    </source>
</evidence>
<dbReference type="InterPro" id="IPR013783">
    <property type="entry name" value="Ig-like_fold"/>
</dbReference>
<dbReference type="Proteomes" id="UP000539052">
    <property type="component" value="Unassembled WGS sequence"/>
</dbReference>
<evidence type="ECO:0000313" key="8">
    <source>
        <dbReference type="Proteomes" id="UP000539052"/>
    </source>
</evidence>
<dbReference type="InterPro" id="IPR006101">
    <property type="entry name" value="Glyco_hydro_2"/>
</dbReference>
<protein>
    <submittedName>
        <fullName evidence="7">Glycoside hydrolase family 2 protein</fullName>
    </submittedName>
</protein>
<feature type="domain" description="Glycoside hydrolase family 2 catalytic" evidence="5">
    <location>
        <begin position="263"/>
        <end position="552"/>
    </location>
</feature>
<dbReference type="InterPro" id="IPR017853">
    <property type="entry name" value="GH"/>
</dbReference>
<evidence type="ECO:0000259" key="6">
    <source>
        <dbReference type="Pfam" id="PF02837"/>
    </source>
</evidence>
<dbReference type="Pfam" id="PF00703">
    <property type="entry name" value="Glyco_hydro_2"/>
    <property type="match status" value="1"/>
</dbReference>
<dbReference type="RefSeq" id="WP_170819789.1">
    <property type="nucleotide sequence ID" value="NZ_JAAOXG010000001.1"/>
</dbReference>
<evidence type="ECO:0000259" key="5">
    <source>
        <dbReference type="Pfam" id="PF02836"/>
    </source>
</evidence>
<keyword evidence="2 7" id="KW-0378">Hydrolase</keyword>
<dbReference type="Gene3D" id="2.60.120.260">
    <property type="entry name" value="Galactose-binding domain-like"/>
    <property type="match status" value="1"/>
</dbReference>
<dbReference type="InterPro" id="IPR006102">
    <property type="entry name" value="Ig-like_GH2"/>
</dbReference>
<dbReference type="Gene3D" id="2.60.40.10">
    <property type="entry name" value="Immunoglobulins"/>
    <property type="match status" value="2"/>
</dbReference>
<keyword evidence="3" id="KW-0326">Glycosidase</keyword>
<organism evidence="7 8">
    <name type="scientific">Lacrimispora defluvii</name>
    <dbReference type="NCBI Taxonomy" id="2719233"/>
    <lineage>
        <taxon>Bacteria</taxon>
        <taxon>Bacillati</taxon>
        <taxon>Bacillota</taxon>
        <taxon>Clostridia</taxon>
        <taxon>Lachnospirales</taxon>
        <taxon>Lachnospiraceae</taxon>
        <taxon>Lacrimispora</taxon>
    </lineage>
</organism>
<evidence type="ECO:0000256" key="1">
    <source>
        <dbReference type="ARBA" id="ARBA00007401"/>
    </source>
</evidence>
<dbReference type="SUPFAM" id="SSF49303">
    <property type="entry name" value="beta-Galactosidase/glucuronidase domain"/>
    <property type="match status" value="1"/>
</dbReference>
<sequence>MPRIILPINQDWFFETYKEVPESFTLQGEPVCLPHTWNDDTNQDYHRGVFAYTKELVLDRELKENDLYLEFLGANIVCTVYLNKKLIGTHRGGYSTFRFDITNQFRWEGKNLLTVLVDNRQTEDVSPLMGDFTMFGGIYREVNVIAVPKIHFDLLHYGSPGIKLLTEMNGEAKGVLTLEAFIKEKGDETVTYSLYDPSGNLVLKQTVPASHKWNRFTISDPVLWNGMKSPALYRLQAVLSAGGQDYDEIELTCGFRYFKVTADGGMYLNGEHIRLHGVGIHQDREGCGNAVKRKDREEDFALIRQMGADMIRLTHYPHAPYIYDMCDRDGFVVWSEIPLLTLTDNKKLFENACQQLTELILQNCHHPSVFFWGIQNEIAMFGENSYMYEAVEKLNVLARELDGTRLTACANLKNVEPESKMNRITDIVGYNLYYGWYYGEIQDYQDFFDRFKKENPDVCLGISEYGVDCNLGFHSDAPKRKDYSEEYQCLFHEKAYGIFENNPWLWGSVIWNMFDFGSAIRDEGGTKGKNAKGLVSYDRSIKKDAFYYYKACWSSEPFVHITGRRYDRRWQKTVEIKVYSNQSKVGLYVNGKSVGELTGERIFIFKGISLFDGENRIEAVCGGLHDEMILKKVQEPVQEFTYIDPNPGFNVKNWFLDESEELSQDLYYSLWDTVGALKENPDTWKILNDDLPRLWEDPTFEKRVHYELFKLINRRSSAFDESKVKEVNEKLMKIRYHL</sequence>
<dbReference type="PANTHER" id="PTHR42732">
    <property type="entry name" value="BETA-GALACTOSIDASE"/>
    <property type="match status" value="1"/>
</dbReference>
<comment type="caution">
    <text evidence="7">The sequence shown here is derived from an EMBL/GenBank/DDBJ whole genome shotgun (WGS) entry which is preliminary data.</text>
</comment>
<name>A0ABX1VMD0_9FIRM</name>
<accession>A0ABX1VMD0</accession>
<evidence type="ECO:0000259" key="4">
    <source>
        <dbReference type="Pfam" id="PF00703"/>
    </source>
</evidence>
<proteinExistence type="inferred from homology"/>
<dbReference type="Gene3D" id="3.20.20.80">
    <property type="entry name" value="Glycosidases"/>
    <property type="match status" value="1"/>
</dbReference>
<reference evidence="7 8" key="1">
    <citation type="submission" date="2020-03" db="EMBL/GenBank/DDBJ databases">
        <title>Genome Sequence of industrial isolate, B5A.</title>
        <authorList>
            <person name="Sharma S."/>
            <person name="Patil P.B."/>
            <person name="Korpole S."/>
        </authorList>
    </citation>
    <scope>NUCLEOTIDE SEQUENCE [LARGE SCALE GENOMIC DNA]</scope>
    <source>
        <strain evidence="7 8">PI-S10-B5A</strain>
    </source>
</reference>
<dbReference type="SUPFAM" id="SSF51445">
    <property type="entry name" value="(Trans)glycosidases"/>
    <property type="match status" value="1"/>
</dbReference>
<dbReference type="InterPro" id="IPR006104">
    <property type="entry name" value="Glyco_hydro_2_N"/>
</dbReference>
<feature type="domain" description="Glycoside hydrolase family 2 immunoglobulin-like beta-sandwich" evidence="4">
    <location>
        <begin position="166"/>
        <end position="256"/>
    </location>
</feature>
<dbReference type="Pfam" id="PF02836">
    <property type="entry name" value="Glyco_hydro_2_C"/>
    <property type="match status" value="1"/>
</dbReference>
<dbReference type="InterPro" id="IPR051913">
    <property type="entry name" value="GH2_Domain-Containing"/>
</dbReference>
<dbReference type="GO" id="GO:0016787">
    <property type="term" value="F:hydrolase activity"/>
    <property type="evidence" value="ECO:0007669"/>
    <property type="project" value="UniProtKB-KW"/>
</dbReference>
<keyword evidence="8" id="KW-1185">Reference proteome</keyword>
<evidence type="ECO:0000313" key="7">
    <source>
        <dbReference type="EMBL" id="NNJ28431.1"/>
    </source>
</evidence>
<comment type="similarity">
    <text evidence="1">Belongs to the glycosyl hydrolase 2 family.</text>
</comment>